<evidence type="ECO:0000313" key="2">
    <source>
        <dbReference type="Proteomes" id="UP000078542"/>
    </source>
</evidence>
<dbReference type="AlphaFoldDB" id="A0A195CJC6"/>
<dbReference type="PANTHER" id="PTHR31511">
    <property type="entry name" value="PROTEIN CBG23764"/>
    <property type="match status" value="1"/>
</dbReference>
<dbReference type="PANTHER" id="PTHR31511:SF12">
    <property type="entry name" value="RHO TERMINATION FACTOR N-TERMINAL DOMAIN-CONTAINING PROTEIN"/>
    <property type="match status" value="1"/>
</dbReference>
<reference evidence="1 2" key="1">
    <citation type="submission" date="2016-03" db="EMBL/GenBank/DDBJ databases">
        <title>Cyphomyrmex costatus WGS genome.</title>
        <authorList>
            <person name="Nygaard S."/>
            <person name="Hu H."/>
            <person name="Boomsma J."/>
            <person name="Zhang G."/>
        </authorList>
    </citation>
    <scope>NUCLEOTIDE SEQUENCE [LARGE SCALE GENOMIC DNA]</scope>
    <source>
        <strain evidence="1">MS0001</strain>
        <tissue evidence="1">Whole body</tissue>
    </source>
</reference>
<dbReference type="STRING" id="456900.A0A195CJC6"/>
<gene>
    <name evidence="1" type="ORF">ALC62_08501</name>
</gene>
<dbReference type="Proteomes" id="UP000078542">
    <property type="component" value="Unassembled WGS sequence"/>
</dbReference>
<organism evidence="1 2">
    <name type="scientific">Cyphomyrmex costatus</name>
    <dbReference type="NCBI Taxonomy" id="456900"/>
    <lineage>
        <taxon>Eukaryota</taxon>
        <taxon>Metazoa</taxon>
        <taxon>Ecdysozoa</taxon>
        <taxon>Arthropoda</taxon>
        <taxon>Hexapoda</taxon>
        <taxon>Insecta</taxon>
        <taxon>Pterygota</taxon>
        <taxon>Neoptera</taxon>
        <taxon>Endopterygota</taxon>
        <taxon>Hymenoptera</taxon>
        <taxon>Apocrita</taxon>
        <taxon>Aculeata</taxon>
        <taxon>Formicoidea</taxon>
        <taxon>Formicidae</taxon>
        <taxon>Myrmicinae</taxon>
        <taxon>Cyphomyrmex</taxon>
    </lineage>
</organism>
<proteinExistence type="predicted"/>
<protein>
    <recommendedName>
        <fullName evidence="3">C2H2-type domain-containing protein</fullName>
    </recommendedName>
</protein>
<keyword evidence="2" id="KW-1185">Reference proteome</keyword>
<dbReference type="EMBL" id="KQ977649">
    <property type="protein sequence ID" value="KYN00818.1"/>
    <property type="molecule type" value="Genomic_DNA"/>
</dbReference>
<sequence>MEDYERLERELLEQCGRVVTLGECFAWLERCNECIESLECHAKRPCLTPVGHRQFAVARIARLEGARTLLERWFVHVGHGVGDGDGSLAWREIDAAFDNRVLTGAVINSGHIEPRQFLKDAESVVLERVRGAIDIHGSVKVNTAFNGEFVAGDKCTIMGINSKNCELYRCNDLRKWYASRVIEPTLASLEEHQKRDSGWALSRILNLTVNVNKFNPMRAGCYITLLKNIKDKKALINVRSMDDNACFAWAVVAALYSAERHAERGSSYPHYSKVLNFADIEFPVTLKDVAKFERSNTVSVNVYGIEDGNLLPLRLTDCKRDRHVNLLYVQDGNDNGHFVWKFKNLSRLVRSQVTKSKNKKYLCDRCLHYFSSNEKLERHSEDCQKLNTCAIRLPSTDDKRYVVPDSTNTLPWGDITG</sequence>
<name>A0A195CJC6_9HYME</name>
<evidence type="ECO:0000313" key="1">
    <source>
        <dbReference type="EMBL" id="KYN00818.1"/>
    </source>
</evidence>
<dbReference type="Gene3D" id="3.30.60.60">
    <property type="entry name" value="N-acetyl transferase-like"/>
    <property type="match status" value="1"/>
</dbReference>
<evidence type="ECO:0008006" key="3">
    <source>
        <dbReference type="Google" id="ProtNLM"/>
    </source>
</evidence>
<accession>A0A195CJC6</accession>